<organism evidence="5 6">
    <name type="scientific">Mucilaginibacter humi</name>
    <dbReference type="NCBI Taxonomy" id="2732510"/>
    <lineage>
        <taxon>Bacteria</taxon>
        <taxon>Pseudomonadati</taxon>
        <taxon>Bacteroidota</taxon>
        <taxon>Sphingobacteriia</taxon>
        <taxon>Sphingobacteriales</taxon>
        <taxon>Sphingobacteriaceae</taxon>
        <taxon>Mucilaginibacter</taxon>
    </lineage>
</organism>
<evidence type="ECO:0000313" key="6">
    <source>
        <dbReference type="Proteomes" id="UP000566071"/>
    </source>
</evidence>
<reference evidence="5 6" key="1">
    <citation type="submission" date="2020-05" db="EMBL/GenBank/DDBJ databases">
        <authorList>
            <person name="Khan S.A."/>
            <person name="Jeon C.O."/>
            <person name="Chun B.H."/>
        </authorList>
    </citation>
    <scope>NUCLEOTIDE SEQUENCE [LARGE SCALE GENOMIC DNA]</scope>
    <source>
        <strain evidence="5 6">S1162</strain>
    </source>
</reference>
<evidence type="ECO:0000256" key="1">
    <source>
        <dbReference type="ARBA" id="ARBA00022729"/>
    </source>
</evidence>
<dbReference type="Proteomes" id="UP000566071">
    <property type="component" value="Unassembled WGS sequence"/>
</dbReference>
<dbReference type="EMBL" id="JABFCR010000070">
    <property type="protein sequence ID" value="NNU34798.1"/>
    <property type="molecule type" value="Genomic_DNA"/>
</dbReference>
<evidence type="ECO:0008006" key="7">
    <source>
        <dbReference type="Google" id="ProtNLM"/>
    </source>
</evidence>
<dbReference type="InterPro" id="IPR018728">
    <property type="entry name" value="DUF2268"/>
</dbReference>
<feature type="domain" description="DUF2268" evidence="3">
    <location>
        <begin position="97"/>
        <end position="272"/>
    </location>
</feature>
<dbReference type="Pfam" id="PF10026">
    <property type="entry name" value="DUF2268"/>
    <property type="match status" value="1"/>
</dbReference>
<name>A0ABX1W3Q8_9SPHI</name>
<dbReference type="Pfam" id="PF13205">
    <property type="entry name" value="Big_5"/>
    <property type="match status" value="1"/>
</dbReference>
<keyword evidence="6" id="KW-1185">Reference proteome</keyword>
<dbReference type="InterPro" id="IPR032812">
    <property type="entry name" value="SbsA_Ig"/>
</dbReference>
<accession>A0ABX1W3Q8</accession>
<comment type="caution">
    <text evidence="5">The sequence shown here is derived from an EMBL/GenBank/DDBJ whole genome shotgun (WGS) entry which is preliminary data.</text>
</comment>
<feature type="domain" description="SbsA Ig-like" evidence="4">
    <location>
        <begin position="312"/>
        <end position="395"/>
    </location>
</feature>
<evidence type="ECO:0000259" key="4">
    <source>
        <dbReference type="Pfam" id="PF13205"/>
    </source>
</evidence>
<gene>
    <name evidence="5" type="ORF">HK413_13380</name>
</gene>
<evidence type="ECO:0000256" key="2">
    <source>
        <dbReference type="SAM" id="SignalP"/>
    </source>
</evidence>
<feature type="signal peptide" evidence="2">
    <location>
        <begin position="1"/>
        <end position="20"/>
    </location>
</feature>
<sequence length="416" mass="47219">MKNLLFTLIFGLGMITTASAQQNNTDFITTDIDNFWQAYDKIIATKDTVQQYQYLNQLFLDKATPGQKAMIAARRYTAGEYLAAITGRPEYWPTIRANTSKAKAFASDIEANILKLKKLYPQARPAKIYFTVGVFRSGGTTTDNMVLIGSEIAFTDENLKNMVFTNVHEYVHTQEKTTDANNILGQCVLEGVAEYPAVKATGQPSSAPAIAYGYAHNDRIREVFARQLFNTVYGIWMYNSMENEFNNTRDLGYYVGYAICEDYYNKAKNKQQAIKDMIELDFNDEAALAKFVDASGYFAEPVAVLKTKYEDSRPRVISIKPFKNNATDVDPATKEITIEFSNVMNKRYRNFELGPLGKDNLLKITGGVGFSEDGRKFTFTVDLQPNRQYQLVLGRFRDNDFRDLKEYLIDFKTAAK</sequence>
<dbReference type="RefSeq" id="WP_175270468.1">
    <property type="nucleotide sequence ID" value="NZ_JABFCR010000070.1"/>
</dbReference>
<keyword evidence="1 2" id="KW-0732">Signal</keyword>
<proteinExistence type="predicted"/>
<evidence type="ECO:0000313" key="5">
    <source>
        <dbReference type="EMBL" id="NNU34798.1"/>
    </source>
</evidence>
<evidence type="ECO:0000259" key="3">
    <source>
        <dbReference type="Pfam" id="PF10026"/>
    </source>
</evidence>
<feature type="chain" id="PRO_5046678890" description="SbsA Ig-like domain-containing protein" evidence="2">
    <location>
        <begin position="21"/>
        <end position="416"/>
    </location>
</feature>
<protein>
    <recommendedName>
        <fullName evidence="7">SbsA Ig-like domain-containing protein</fullName>
    </recommendedName>
</protein>